<feature type="chain" id="PRO_5047469925" evidence="5">
    <location>
        <begin position="20"/>
        <end position="337"/>
    </location>
</feature>
<accession>A0ABY7AGB8</accession>
<keyword evidence="3 5" id="KW-0732">Signal</keyword>
<reference evidence="7" key="1">
    <citation type="submission" date="2022-11" db="EMBL/GenBank/DDBJ databases">
        <title>Lacrimispora xylanolytica sy1, complete genome.</title>
        <authorList>
            <person name="Choi S."/>
        </authorList>
    </citation>
    <scope>NUCLEOTIDE SEQUENCE</scope>
    <source>
        <strain evidence="7">Sy1</strain>
    </source>
</reference>
<dbReference type="CDD" id="cd19971">
    <property type="entry name" value="PBP1_ABC_sugar_binding-like"/>
    <property type="match status" value="1"/>
</dbReference>
<dbReference type="PANTHER" id="PTHR46847:SF1">
    <property type="entry name" value="D-ALLOSE-BINDING PERIPLASMIC PROTEIN-RELATED"/>
    <property type="match status" value="1"/>
</dbReference>
<evidence type="ECO:0000256" key="4">
    <source>
        <dbReference type="SAM" id="MobiDB-lite"/>
    </source>
</evidence>
<feature type="domain" description="Periplasmic binding protein" evidence="6">
    <location>
        <begin position="63"/>
        <end position="317"/>
    </location>
</feature>
<gene>
    <name evidence="7" type="ORF">OW255_05075</name>
</gene>
<feature type="signal peptide" evidence="5">
    <location>
        <begin position="1"/>
        <end position="19"/>
    </location>
</feature>
<evidence type="ECO:0000256" key="3">
    <source>
        <dbReference type="ARBA" id="ARBA00022729"/>
    </source>
</evidence>
<comment type="similarity">
    <text evidence="2">Belongs to the bacterial solute-binding protein 2 family.</text>
</comment>
<feature type="compositionally biased region" description="Low complexity" evidence="4">
    <location>
        <begin position="32"/>
        <end position="50"/>
    </location>
</feature>
<dbReference type="Pfam" id="PF13407">
    <property type="entry name" value="Peripla_BP_4"/>
    <property type="match status" value="1"/>
</dbReference>
<feature type="region of interest" description="Disordered" evidence="4">
    <location>
        <begin position="25"/>
        <end position="58"/>
    </location>
</feature>
<evidence type="ECO:0000256" key="5">
    <source>
        <dbReference type="SAM" id="SignalP"/>
    </source>
</evidence>
<name>A0ABY7AGB8_9FIRM</name>
<evidence type="ECO:0000313" key="7">
    <source>
        <dbReference type="EMBL" id="WAJ24884.1"/>
    </source>
</evidence>
<evidence type="ECO:0000256" key="2">
    <source>
        <dbReference type="ARBA" id="ARBA00007639"/>
    </source>
</evidence>
<dbReference type="Gene3D" id="3.40.50.2300">
    <property type="match status" value="2"/>
</dbReference>
<protein>
    <submittedName>
        <fullName evidence="7">Sugar ABC transporter substrate-binding protein</fullName>
    </submittedName>
</protein>
<evidence type="ECO:0000256" key="1">
    <source>
        <dbReference type="ARBA" id="ARBA00004196"/>
    </source>
</evidence>
<sequence length="337" mass="35391">MRKIAAIALSVLMAFSLSACGTAENETKPSSGAAETTAAAATTKAGAETGKTGESKDGKGIKIGVSAPDLTNVFFIQIKEAMQKALTGLNDELIIQDAAGDQNKQMNDVADMINQGCDVICISAINSEGVRATLEACKEAGIPVIAFNTAVKNPELVQCTVVSDNKAAGKLCAQALAEALGGKGKVVEITYSITEVCYDRQIGFEEELKKYPDIQIIQTKDVEKPKSDYSQPIMVDFINANPEIDGVFTINDPTARGAIAALKEAGRLENTKVVSIDGSDEGKGFIRSGEMVASAAQDPAGIGTTCIETAYSLLTGKTIEEKVVVPMSIITKDNVDK</sequence>
<dbReference type="SUPFAM" id="SSF53822">
    <property type="entry name" value="Periplasmic binding protein-like I"/>
    <property type="match status" value="1"/>
</dbReference>
<dbReference type="Proteomes" id="UP001163115">
    <property type="component" value="Chromosome"/>
</dbReference>
<evidence type="ECO:0000313" key="8">
    <source>
        <dbReference type="Proteomes" id="UP001163115"/>
    </source>
</evidence>
<evidence type="ECO:0000259" key="6">
    <source>
        <dbReference type="Pfam" id="PF13407"/>
    </source>
</evidence>
<organism evidence="7 8">
    <name type="scientific">Lacrimispora xylanolytica</name>
    <dbReference type="NCBI Taxonomy" id="29375"/>
    <lineage>
        <taxon>Bacteria</taxon>
        <taxon>Bacillati</taxon>
        <taxon>Bacillota</taxon>
        <taxon>Clostridia</taxon>
        <taxon>Lachnospirales</taxon>
        <taxon>Lachnospiraceae</taxon>
        <taxon>Lacrimispora</taxon>
    </lineage>
</organism>
<dbReference type="EMBL" id="CP113524">
    <property type="protein sequence ID" value="WAJ24884.1"/>
    <property type="molecule type" value="Genomic_DNA"/>
</dbReference>
<dbReference type="InterPro" id="IPR028082">
    <property type="entry name" value="Peripla_BP_I"/>
</dbReference>
<dbReference type="PANTHER" id="PTHR46847">
    <property type="entry name" value="D-ALLOSE-BINDING PERIPLASMIC PROTEIN-RELATED"/>
    <property type="match status" value="1"/>
</dbReference>
<comment type="subcellular location">
    <subcellularLocation>
        <location evidence="1">Cell envelope</location>
    </subcellularLocation>
</comment>
<dbReference type="InterPro" id="IPR025997">
    <property type="entry name" value="SBP_2_dom"/>
</dbReference>
<proteinExistence type="inferred from homology"/>
<dbReference type="PROSITE" id="PS51257">
    <property type="entry name" value="PROKAR_LIPOPROTEIN"/>
    <property type="match status" value="1"/>
</dbReference>
<dbReference type="RefSeq" id="WP_268115843.1">
    <property type="nucleotide sequence ID" value="NZ_CP113524.1"/>
</dbReference>
<keyword evidence="8" id="KW-1185">Reference proteome</keyword>